<dbReference type="SUPFAM" id="SSF81901">
    <property type="entry name" value="HCP-like"/>
    <property type="match status" value="1"/>
</dbReference>
<evidence type="ECO:0000256" key="1">
    <source>
        <dbReference type="SAM" id="MobiDB-lite"/>
    </source>
</evidence>
<dbReference type="EMBL" id="QQSY01000001">
    <property type="protein sequence ID" value="RDJ00471.1"/>
    <property type="molecule type" value="Genomic_DNA"/>
</dbReference>
<gene>
    <name evidence="2" type="ORF">DVT68_06660</name>
</gene>
<feature type="region of interest" description="Disordered" evidence="1">
    <location>
        <begin position="151"/>
        <end position="175"/>
    </location>
</feature>
<organism evidence="2 3">
    <name type="scientific">Dyella solisilvae</name>
    <dbReference type="NCBI Taxonomy" id="1920168"/>
    <lineage>
        <taxon>Bacteria</taxon>
        <taxon>Pseudomonadati</taxon>
        <taxon>Pseudomonadota</taxon>
        <taxon>Gammaproteobacteria</taxon>
        <taxon>Lysobacterales</taxon>
        <taxon>Rhodanobacteraceae</taxon>
        <taxon>Dyella</taxon>
    </lineage>
</organism>
<dbReference type="Proteomes" id="UP000254711">
    <property type="component" value="Unassembled WGS sequence"/>
</dbReference>
<proteinExistence type="predicted"/>
<dbReference type="AlphaFoldDB" id="A0A370KEE1"/>
<protein>
    <recommendedName>
        <fullName evidence="4">Sel1 repeat family protein</fullName>
    </recommendedName>
</protein>
<name>A0A370KEE1_9GAMM</name>
<accession>A0A370KEE1</accession>
<evidence type="ECO:0000313" key="3">
    <source>
        <dbReference type="Proteomes" id="UP000254711"/>
    </source>
</evidence>
<keyword evidence="3" id="KW-1185">Reference proteome</keyword>
<sequence>MFDPAIPLPERSSALADIERDAGAASGDELYLLGTLYHMGRHAPNSPVDADDARAATYFANAAVRGNVLGMAKMAELKIETGDFREAMNWAEIYAHYAPIAGRQGSADQAYSGDLAQRIQQNVDASSMDAIMKDVNSFVFVNDKAIREGMANSGLDEPDLHPNSNRRHYTPTTTDGQLSTASIGDFLVGFDSSGQAASVQLLDVAPHRSDADAMRSFVASMKVEPASGGDAQALRYLWIPIVMGGQRYRTHDLP</sequence>
<evidence type="ECO:0000313" key="2">
    <source>
        <dbReference type="EMBL" id="RDJ00471.1"/>
    </source>
</evidence>
<comment type="caution">
    <text evidence="2">The sequence shown here is derived from an EMBL/GenBank/DDBJ whole genome shotgun (WGS) entry which is preliminary data.</text>
</comment>
<reference evidence="2 3" key="1">
    <citation type="submission" date="2018-07" db="EMBL/GenBank/DDBJ databases">
        <title>Dyella solisilvae sp. nov., isolated from the pine and broad-leaved mixed forest soil.</title>
        <authorList>
            <person name="Gao Z."/>
            <person name="Qiu L."/>
        </authorList>
    </citation>
    <scope>NUCLEOTIDE SEQUENCE [LARGE SCALE GENOMIC DNA]</scope>
    <source>
        <strain evidence="2 3">DHG54</strain>
    </source>
</reference>
<evidence type="ECO:0008006" key="4">
    <source>
        <dbReference type="Google" id="ProtNLM"/>
    </source>
</evidence>